<feature type="compositionally biased region" description="Basic and acidic residues" evidence="1">
    <location>
        <begin position="213"/>
        <end position="222"/>
    </location>
</feature>
<accession>A0A6C0JRL6</accession>
<dbReference type="EMBL" id="MN740696">
    <property type="protein sequence ID" value="QHU08402.1"/>
    <property type="molecule type" value="Genomic_DNA"/>
</dbReference>
<proteinExistence type="predicted"/>
<feature type="region of interest" description="Disordered" evidence="1">
    <location>
        <begin position="203"/>
        <end position="222"/>
    </location>
</feature>
<protein>
    <submittedName>
        <fullName evidence="2">Uncharacterized protein</fullName>
    </submittedName>
</protein>
<evidence type="ECO:0000313" key="2">
    <source>
        <dbReference type="EMBL" id="QHU08402.1"/>
    </source>
</evidence>
<evidence type="ECO:0000256" key="1">
    <source>
        <dbReference type="SAM" id="MobiDB-lite"/>
    </source>
</evidence>
<sequence length="222" mass="25314">MLGNVIHPQIVDNLAMGLVARFNIKDDPKNVIKFIKKFSIEGEEDTVFIPSGFPIGKIQSLDHLRQIQKDFNKNKVEGEKDQYYNVTTGKLVKYGNQTMYYGDGWCVKRNTPAHQAMSKVEESDNSEADEIEIDEYHGWEVVKDTKYIWSRTLGKIVGYLKSGNAIPLTQKHIEAIKESSNIPWERLPETMIPKHKIPEVLINSGVSKKKSSEKKDTTETSE</sequence>
<dbReference type="AlphaFoldDB" id="A0A6C0JRL6"/>
<reference evidence="2" key="1">
    <citation type="journal article" date="2020" name="Nature">
        <title>Giant virus diversity and host interactions through global metagenomics.</title>
        <authorList>
            <person name="Schulz F."/>
            <person name="Roux S."/>
            <person name="Paez-Espino D."/>
            <person name="Jungbluth S."/>
            <person name="Walsh D.A."/>
            <person name="Denef V.J."/>
            <person name="McMahon K.D."/>
            <person name="Konstantinidis K.T."/>
            <person name="Eloe-Fadrosh E.A."/>
            <person name="Kyrpides N.C."/>
            <person name="Woyke T."/>
        </authorList>
    </citation>
    <scope>NUCLEOTIDE SEQUENCE</scope>
    <source>
        <strain evidence="2">GVMAG-S-1062768-28</strain>
    </source>
</reference>
<organism evidence="2">
    <name type="scientific">viral metagenome</name>
    <dbReference type="NCBI Taxonomy" id="1070528"/>
    <lineage>
        <taxon>unclassified sequences</taxon>
        <taxon>metagenomes</taxon>
        <taxon>organismal metagenomes</taxon>
    </lineage>
</organism>
<name>A0A6C0JRL6_9ZZZZ</name>